<feature type="chain" id="PRO_5023133588" evidence="2">
    <location>
        <begin position="24"/>
        <end position="333"/>
    </location>
</feature>
<sequence>MFLKRSLVALAVLLLGLAQVAAAQVYSTTDPLAHTFSIVARDPATGDMAVAVQSHWFSVGTSVSWGEAGVGVVATQSFTNKSFGLRGLALLKSGKSAQQALDELLANDEGRDVRQVAILDNQGRVAVHTGKKCVDMAGHIAGKEFSVQANMMLNDKVWPAMAKAYEQNASLPLAERVLAALDAAQAAGGDIRGRQSAALLVVRGKATEGPWADRLVDLRVDDNAAPLTELRRLLKLHRAYEHMNAGDLAVEKNDMPKAIQEYQAAEKMFPNNLEMKYWHAITLANKQQVPAALALLRPIFKEEPNWRILTERLPKVGLLTVSDAELKQILSLK</sequence>
<dbReference type="PROSITE" id="PS50005">
    <property type="entry name" value="TPR"/>
    <property type="match status" value="1"/>
</dbReference>
<dbReference type="SUPFAM" id="SSF48452">
    <property type="entry name" value="TPR-like"/>
    <property type="match status" value="1"/>
</dbReference>
<dbReference type="KEGG" id="hyj:FHG12_19600"/>
<evidence type="ECO:0000313" key="4">
    <source>
        <dbReference type="Proteomes" id="UP000305398"/>
    </source>
</evidence>
<keyword evidence="1" id="KW-0802">TPR repeat</keyword>
<dbReference type="RefSeq" id="WP_139517398.1">
    <property type="nucleotide sequence ID" value="NZ_CP040896.1"/>
</dbReference>
<proteinExistence type="predicted"/>
<dbReference type="AlphaFoldDB" id="A0A5B8A4H9"/>
<accession>A0A5B8A4H9</accession>
<evidence type="ECO:0000313" key="3">
    <source>
        <dbReference type="EMBL" id="QDA62167.1"/>
    </source>
</evidence>
<dbReference type="Pfam" id="PF06267">
    <property type="entry name" value="DUF1028"/>
    <property type="match status" value="1"/>
</dbReference>
<dbReference type="PANTHER" id="PTHR39328:SF1">
    <property type="entry name" value="BLL2871 PROTEIN"/>
    <property type="match status" value="1"/>
</dbReference>
<organism evidence="3 4">
    <name type="scientific">Hymenobacter jejuensis</name>
    <dbReference type="NCBI Taxonomy" id="2502781"/>
    <lineage>
        <taxon>Bacteria</taxon>
        <taxon>Pseudomonadati</taxon>
        <taxon>Bacteroidota</taxon>
        <taxon>Cytophagia</taxon>
        <taxon>Cytophagales</taxon>
        <taxon>Hymenobacteraceae</taxon>
        <taxon>Hymenobacter</taxon>
    </lineage>
</organism>
<protein>
    <submittedName>
        <fullName evidence="3">DUF1028 domain-containing protein</fullName>
    </submittedName>
</protein>
<reference evidence="3 4" key="1">
    <citation type="submission" date="2019-06" db="EMBL/GenBank/DDBJ databases">
        <authorList>
            <person name="Srinivasan S."/>
        </authorList>
    </citation>
    <scope>NUCLEOTIDE SEQUENCE [LARGE SCALE GENOMIC DNA]</scope>
    <source>
        <strain evidence="3 4">17J68-5</strain>
    </source>
</reference>
<gene>
    <name evidence="3" type="ORF">FHG12_19600</name>
</gene>
<dbReference type="Proteomes" id="UP000305398">
    <property type="component" value="Chromosome"/>
</dbReference>
<dbReference type="OrthoDB" id="9790012at2"/>
<dbReference type="InterPro" id="IPR010430">
    <property type="entry name" value="DUF1028"/>
</dbReference>
<keyword evidence="4" id="KW-1185">Reference proteome</keyword>
<dbReference type="SUPFAM" id="SSF56235">
    <property type="entry name" value="N-terminal nucleophile aminohydrolases (Ntn hydrolases)"/>
    <property type="match status" value="1"/>
</dbReference>
<dbReference type="EMBL" id="CP040896">
    <property type="protein sequence ID" value="QDA62167.1"/>
    <property type="molecule type" value="Genomic_DNA"/>
</dbReference>
<keyword evidence="2" id="KW-0732">Signal</keyword>
<dbReference type="Gene3D" id="3.60.20.10">
    <property type="entry name" value="Glutamine Phosphoribosylpyrophosphate, subunit 1, domain 1"/>
    <property type="match status" value="1"/>
</dbReference>
<dbReference type="InterPro" id="IPR019734">
    <property type="entry name" value="TPR_rpt"/>
</dbReference>
<dbReference type="PANTHER" id="PTHR39328">
    <property type="entry name" value="BLL2871 PROTEIN"/>
    <property type="match status" value="1"/>
</dbReference>
<feature type="signal peptide" evidence="2">
    <location>
        <begin position="1"/>
        <end position="23"/>
    </location>
</feature>
<name>A0A5B8A4H9_9BACT</name>
<dbReference type="InterPro" id="IPR011990">
    <property type="entry name" value="TPR-like_helical_dom_sf"/>
</dbReference>
<evidence type="ECO:0000256" key="2">
    <source>
        <dbReference type="SAM" id="SignalP"/>
    </source>
</evidence>
<feature type="repeat" description="TPR" evidence="1">
    <location>
        <begin position="239"/>
        <end position="272"/>
    </location>
</feature>
<dbReference type="InterPro" id="IPR029055">
    <property type="entry name" value="Ntn_hydrolases_N"/>
</dbReference>
<evidence type="ECO:0000256" key="1">
    <source>
        <dbReference type="PROSITE-ProRule" id="PRU00339"/>
    </source>
</evidence>